<keyword evidence="3" id="KW-1185">Reference proteome</keyword>
<dbReference type="EMBL" id="FOKI01000087">
    <property type="protein sequence ID" value="SFB47330.1"/>
    <property type="molecule type" value="Genomic_DNA"/>
</dbReference>
<organism evidence="2 3">
    <name type="scientific">Clostridium frigidicarnis</name>
    <dbReference type="NCBI Taxonomy" id="84698"/>
    <lineage>
        <taxon>Bacteria</taxon>
        <taxon>Bacillati</taxon>
        <taxon>Bacillota</taxon>
        <taxon>Clostridia</taxon>
        <taxon>Eubacteriales</taxon>
        <taxon>Clostridiaceae</taxon>
        <taxon>Clostridium</taxon>
    </lineage>
</organism>
<name>A0A1I1BFR0_9CLOT</name>
<dbReference type="RefSeq" id="WP_090043327.1">
    <property type="nucleotide sequence ID" value="NZ_FOKI01000087.1"/>
</dbReference>
<dbReference type="STRING" id="84698.SAMN04488528_10874"/>
<gene>
    <name evidence="2" type="ORF">SAMN04488528_10874</name>
</gene>
<evidence type="ECO:0000256" key="1">
    <source>
        <dbReference type="ARBA" id="ARBA00022795"/>
    </source>
</evidence>
<accession>A0A1I1BFR0</accession>
<evidence type="ECO:0000313" key="2">
    <source>
        <dbReference type="EMBL" id="SFB47330.1"/>
    </source>
</evidence>
<dbReference type="Gene3D" id="1.20.58.300">
    <property type="entry name" value="FlgN-like"/>
    <property type="match status" value="1"/>
</dbReference>
<evidence type="ECO:0000313" key="3">
    <source>
        <dbReference type="Proteomes" id="UP000198619"/>
    </source>
</evidence>
<proteinExistence type="predicted"/>
<reference evidence="2 3" key="1">
    <citation type="submission" date="2016-10" db="EMBL/GenBank/DDBJ databases">
        <authorList>
            <person name="de Groot N.N."/>
        </authorList>
    </citation>
    <scope>NUCLEOTIDE SEQUENCE [LARGE SCALE GENOMIC DNA]</scope>
    <source>
        <strain evidence="2 3">DSM 12271</strain>
    </source>
</reference>
<dbReference type="GO" id="GO:0044780">
    <property type="term" value="P:bacterial-type flagellum assembly"/>
    <property type="evidence" value="ECO:0007669"/>
    <property type="project" value="InterPro"/>
</dbReference>
<keyword evidence="1" id="KW-1005">Bacterial flagellum biogenesis</keyword>
<dbReference type="InterPro" id="IPR007809">
    <property type="entry name" value="FlgN-like"/>
</dbReference>
<dbReference type="AlphaFoldDB" id="A0A1I1BFR0"/>
<dbReference type="Proteomes" id="UP000198619">
    <property type="component" value="Unassembled WGS sequence"/>
</dbReference>
<dbReference type="InterPro" id="IPR036679">
    <property type="entry name" value="FlgN-like_sf"/>
</dbReference>
<protein>
    <submittedName>
        <fullName evidence="2">FlgN protein</fullName>
    </submittedName>
</protein>
<dbReference type="SUPFAM" id="SSF140566">
    <property type="entry name" value="FlgN-like"/>
    <property type="match status" value="1"/>
</dbReference>
<dbReference type="Pfam" id="PF05130">
    <property type="entry name" value="FlgN"/>
    <property type="match status" value="1"/>
</dbReference>
<dbReference type="OrthoDB" id="1755640at2"/>
<sequence>MEEKLKEIMILEKEALDSLLKLLEEQFSLLIKKDVFALDSMVDKIKLCNKDVAEYEVKRRGILKNLSLKEVIQNSSDKELKSIFNDIKFILNDLKIQKDSNDLLIKQNLSFTTKMLSHINPKRTPSTYNSYGKIKR</sequence>